<dbReference type="InterPro" id="IPR011761">
    <property type="entry name" value="ATP-grasp"/>
</dbReference>
<geneLocation type="plasmid" evidence="5">
    <name>pM830MA</name>
</geneLocation>
<dbReference type="GO" id="GO:0005524">
    <property type="term" value="F:ATP binding"/>
    <property type="evidence" value="ECO:0007669"/>
    <property type="project" value="UniProtKB-UniRule"/>
</dbReference>
<evidence type="ECO:0000256" key="3">
    <source>
        <dbReference type="PROSITE-ProRule" id="PRU00409"/>
    </source>
</evidence>
<keyword evidence="3" id="KW-0547">Nucleotide-binding</keyword>
<dbReference type="PANTHER" id="PTHR23132">
    <property type="entry name" value="D-ALANINE--D-ALANINE LIGASE"/>
    <property type="match status" value="1"/>
</dbReference>
<evidence type="ECO:0000256" key="2">
    <source>
        <dbReference type="ARBA" id="ARBA00022598"/>
    </source>
</evidence>
<evidence type="ECO:0000256" key="1">
    <source>
        <dbReference type="ARBA" id="ARBA00010871"/>
    </source>
</evidence>
<dbReference type="SUPFAM" id="SSF56059">
    <property type="entry name" value="Glutathione synthetase ATP-binding domain-like"/>
    <property type="match status" value="1"/>
</dbReference>
<gene>
    <name evidence="5" type="ORF">pM830MA_0002</name>
</gene>
<dbReference type="Gene3D" id="3.30.1490.20">
    <property type="entry name" value="ATP-grasp fold, A domain"/>
    <property type="match status" value="1"/>
</dbReference>
<dbReference type="PANTHER" id="PTHR23132:SF23">
    <property type="entry name" value="D-ALANINE--D-ALANINE LIGASE B"/>
    <property type="match status" value="1"/>
</dbReference>
<keyword evidence="3" id="KW-0067">ATP-binding</keyword>
<sequence>MYNNIVLVADIFEHTEENINFNSTTLEKPSQEYIDDVVRALTIYSKQIFVCNSPKELNNYLVKNSVDFVMTIYGGEISRNRLALVPAICESMNVKFLGADVYNRIICQDKNLCKTFAKRFNILSPNSILIYDENDISLIKSLKLPLVVKPNYEGSSIGISNKNIVNTFVKAITLIKELLEIFKQPIIVEEFIGGQEVNITLVGDNKNINIFEVIEDIHIEDINFFNNNLYTLEYKQLYCEKFSHKVITDKFDVETKNYIIDMYRHMGKIDYLRVDGKILNNKFYLIELTPDPYCGRESSFSKAIMSNGYTYEESIGLLIQNCSKYYQTQYSNEIIHTL</sequence>
<dbReference type="GO" id="GO:0046872">
    <property type="term" value="F:metal ion binding"/>
    <property type="evidence" value="ECO:0007669"/>
    <property type="project" value="InterPro"/>
</dbReference>
<keyword evidence="5" id="KW-0614">Plasmid</keyword>
<name>A0A5C0E3D2_9BACT</name>
<dbReference type="InterPro" id="IPR011095">
    <property type="entry name" value="Dala_Dala_lig_C"/>
</dbReference>
<dbReference type="InterPro" id="IPR013815">
    <property type="entry name" value="ATP_grasp_subdomain_1"/>
</dbReference>
<dbReference type="GO" id="GO:0008716">
    <property type="term" value="F:D-alanine-D-alanine ligase activity"/>
    <property type="evidence" value="ECO:0007669"/>
    <property type="project" value="InterPro"/>
</dbReference>
<feature type="domain" description="ATP-grasp" evidence="4">
    <location>
        <begin position="114"/>
        <end position="320"/>
    </location>
</feature>
<evidence type="ECO:0000313" key="5">
    <source>
        <dbReference type="EMBL" id="QEI46204.1"/>
    </source>
</evidence>
<dbReference type="RefSeq" id="WP_148572087.1">
    <property type="nucleotide sequence ID" value="NZ_MK715471.1"/>
</dbReference>
<dbReference type="PROSITE" id="PS50975">
    <property type="entry name" value="ATP_GRASP"/>
    <property type="match status" value="1"/>
</dbReference>
<dbReference type="AlphaFoldDB" id="A0A5C0E3D2"/>
<comment type="similarity">
    <text evidence="1">Belongs to the D-alanine--D-alanine ligase family.</text>
</comment>
<keyword evidence="2 5" id="KW-0436">Ligase</keyword>
<protein>
    <submittedName>
        <fullName evidence="5">D-alanine--D-alanine ligase</fullName>
    </submittedName>
</protein>
<dbReference type="Pfam" id="PF07478">
    <property type="entry name" value="Dala_Dala_lig_C"/>
    <property type="match status" value="1"/>
</dbReference>
<proteinExistence type="inferred from homology"/>
<organism evidence="5">
    <name type="scientific">Aliarcobacter cryaerophilus</name>
    <dbReference type="NCBI Taxonomy" id="28198"/>
    <lineage>
        <taxon>Bacteria</taxon>
        <taxon>Pseudomonadati</taxon>
        <taxon>Campylobacterota</taxon>
        <taxon>Epsilonproteobacteria</taxon>
        <taxon>Campylobacterales</taxon>
        <taxon>Arcobacteraceae</taxon>
        <taxon>Aliarcobacter</taxon>
    </lineage>
</organism>
<evidence type="ECO:0000259" key="4">
    <source>
        <dbReference type="PROSITE" id="PS50975"/>
    </source>
</evidence>
<dbReference type="EMBL" id="MK715471">
    <property type="protein sequence ID" value="QEI46204.1"/>
    <property type="molecule type" value="Genomic_DNA"/>
</dbReference>
<dbReference type="Gene3D" id="3.30.470.20">
    <property type="entry name" value="ATP-grasp fold, B domain"/>
    <property type="match status" value="1"/>
</dbReference>
<reference evidence="5" key="1">
    <citation type="journal article" date="2019" name="Front. Microbiol.">
        <title>Arcobacter cryaerophilus Isolated From New Zealand Mussels Harbor a Putative Virulence Plasmid.</title>
        <authorList>
            <person name="On S.L.W."/>
            <person name="Althaus D."/>
            <person name="Miller W.G."/>
            <person name="Lizamore D."/>
            <person name="Wong S.G.L."/>
            <person name="Mathai A.J."/>
            <person name="Chelikani V."/>
            <person name="Carter G.P."/>
        </authorList>
    </citation>
    <scope>NUCLEOTIDE SEQUENCE</scope>
    <source>
        <strain evidence="5">M830MA</strain>
        <plasmid evidence="5">pM830MA</plasmid>
    </source>
</reference>
<accession>A0A5C0E3D2</accession>